<dbReference type="PROSITE" id="PS50157">
    <property type="entry name" value="ZINC_FINGER_C2H2_2"/>
    <property type="match status" value="1"/>
</dbReference>
<dbReference type="EMBL" id="MTKT01002440">
    <property type="protein sequence ID" value="OWM79548.1"/>
    <property type="molecule type" value="Genomic_DNA"/>
</dbReference>
<name>A0A218X440_PUNGR</name>
<feature type="region of interest" description="Disordered" evidence="2">
    <location>
        <begin position="502"/>
        <end position="550"/>
    </location>
</feature>
<keyword evidence="1" id="KW-0862">Zinc</keyword>
<dbReference type="InterPro" id="IPR013087">
    <property type="entry name" value="Znf_C2H2_type"/>
</dbReference>
<gene>
    <name evidence="4" type="ORF">CDL15_Pgr022960</name>
</gene>
<reference evidence="5" key="1">
    <citation type="journal article" date="2017" name="Plant J.">
        <title>The pomegranate (Punica granatum L.) genome and the genomics of punicalagin biosynthesis.</title>
        <authorList>
            <person name="Qin G."/>
            <person name="Xu C."/>
            <person name="Ming R."/>
            <person name="Tang H."/>
            <person name="Guyot R."/>
            <person name="Kramer E.M."/>
            <person name="Hu Y."/>
            <person name="Yi X."/>
            <person name="Qi Y."/>
            <person name="Xu X."/>
            <person name="Gao Z."/>
            <person name="Pan H."/>
            <person name="Jian J."/>
            <person name="Tian Y."/>
            <person name="Yue Z."/>
            <person name="Xu Y."/>
        </authorList>
    </citation>
    <scope>NUCLEOTIDE SEQUENCE [LARGE SCALE GENOMIC DNA]</scope>
    <source>
        <strain evidence="5">cv. Dabenzi</strain>
    </source>
</reference>
<dbReference type="AlphaFoldDB" id="A0A218X440"/>
<evidence type="ECO:0000259" key="3">
    <source>
        <dbReference type="PROSITE" id="PS50157"/>
    </source>
</evidence>
<dbReference type="PANTHER" id="PTHR36055:SF1">
    <property type="entry name" value="C2H2-LIKE ZINC FINGER PROTEIN"/>
    <property type="match status" value="1"/>
</dbReference>
<keyword evidence="1" id="KW-0479">Metal-binding</keyword>
<dbReference type="PROSITE" id="PS00028">
    <property type="entry name" value="ZINC_FINGER_C2H2_1"/>
    <property type="match status" value="1"/>
</dbReference>
<evidence type="ECO:0000313" key="5">
    <source>
        <dbReference type="Proteomes" id="UP000197138"/>
    </source>
</evidence>
<feature type="region of interest" description="Disordered" evidence="2">
    <location>
        <begin position="280"/>
        <end position="332"/>
    </location>
</feature>
<feature type="compositionally biased region" description="Basic and acidic residues" evidence="2">
    <location>
        <begin position="286"/>
        <end position="301"/>
    </location>
</feature>
<evidence type="ECO:0000256" key="2">
    <source>
        <dbReference type="SAM" id="MobiDB-lite"/>
    </source>
</evidence>
<feature type="compositionally biased region" description="Basic and acidic residues" evidence="2">
    <location>
        <begin position="661"/>
        <end position="670"/>
    </location>
</feature>
<sequence length="684" mass="76813">MSVVKVKTSNALGGVKLEEGNESLNTLARQGIGKEPFLSVPRSTDNPVQLIQFLHAFDNQDIPGWPFLTQVKVPMQKCDKCNREFFSPINYRRHMRVHHRLKKLDKDSMKNRDLLRVFWDKLSADEAKEIVALKNASVEDLPGATVIKTLASLIRKPGFPPLPHFCIKSGSALLEIVQARPSRFSISSQELFSILDDASEKTFLSGPAISMQKYLFDGEAAKIGLDTKNLVAFTSFLLEQKLIEAWLADKDAEALRCQKLLVEEEEAAQKRQAELLERKRRKKLRQKEQKAKEHRNEEVVRDSFNSMAAEPPSQASAHDNASDSESQDLDGPSEISLFEMSQNPSVEDVDSEANSGVGFVDNDSNACQNIEPRSHQSLGVPNWHAPPKPRAMSNGFYQMKNSSSSKPEFKSKNGIRDLRVAHTVNNKKVWSRKPKPEKDGENLKFRVQEAFVQVGQDKEHELLIGSIAVNLGSSHTREKCDNAHFPEDDGTQEYQPSKKFNNAHEKNSRSDSNHSGASQSTVKHWRRRQEVKDSVPVQRESEVNSSFLKDDDQTVNNEECLRSSSLNGHHCEIECHSLPSESNRPGNLHFSSDAARTFLSQRWKEAIAADHVKLVLLPELEPSAAGTQDCTDVSDSDKRSILRNAEDRMVNGPSASGPAKPELKMKPEKGLKKRYILKQRANDT</sequence>
<feature type="compositionally biased region" description="Polar residues" evidence="2">
    <location>
        <begin position="513"/>
        <end position="522"/>
    </location>
</feature>
<proteinExistence type="predicted"/>
<evidence type="ECO:0000256" key="1">
    <source>
        <dbReference type="PROSITE-ProRule" id="PRU00042"/>
    </source>
</evidence>
<feature type="region of interest" description="Disordered" evidence="2">
    <location>
        <begin position="625"/>
        <end position="684"/>
    </location>
</feature>
<feature type="compositionally biased region" description="Basic and acidic residues" evidence="2">
    <location>
        <begin position="635"/>
        <end position="649"/>
    </location>
</feature>
<organism evidence="4 5">
    <name type="scientific">Punica granatum</name>
    <name type="common">Pomegranate</name>
    <dbReference type="NCBI Taxonomy" id="22663"/>
    <lineage>
        <taxon>Eukaryota</taxon>
        <taxon>Viridiplantae</taxon>
        <taxon>Streptophyta</taxon>
        <taxon>Embryophyta</taxon>
        <taxon>Tracheophyta</taxon>
        <taxon>Spermatophyta</taxon>
        <taxon>Magnoliopsida</taxon>
        <taxon>eudicotyledons</taxon>
        <taxon>Gunneridae</taxon>
        <taxon>Pentapetalae</taxon>
        <taxon>rosids</taxon>
        <taxon>malvids</taxon>
        <taxon>Myrtales</taxon>
        <taxon>Lythraceae</taxon>
        <taxon>Punica</taxon>
    </lineage>
</organism>
<protein>
    <recommendedName>
        <fullName evidence="3">C2H2-type domain-containing protein</fullName>
    </recommendedName>
</protein>
<feature type="domain" description="C2H2-type" evidence="3">
    <location>
        <begin position="76"/>
        <end position="103"/>
    </location>
</feature>
<evidence type="ECO:0000313" key="4">
    <source>
        <dbReference type="EMBL" id="OWM79548.1"/>
    </source>
</evidence>
<dbReference type="GO" id="GO:0008270">
    <property type="term" value="F:zinc ion binding"/>
    <property type="evidence" value="ECO:0007669"/>
    <property type="project" value="UniProtKB-KW"/>
</dbReference>
<keyword evidence="1" id="KW-0863">Zinc-finger</keyword>
<accession>A0A218X440</accession>
<dbReference type="SMART" id="SM00355">
    <property type="entry name" value="ZnF_C2H2"/>
    <property type="match status" value="1"/>
</dbReference>
<feature type="compositionally biased region" description="Basic and acidic residues" evidence="2">
    <location>
        <begin position="502"/>
        <end position="512"/>
    </location>
</feature>
<dbReference type="PANTHER" id="PTHR36055">
    <property type="entry name" value="C2H2-LIKE ZINC FINGER PROTEIN"/>
    <property type="match status" value="1"/>
</dbReference>
<comment type="caution">
    <text evidence="4">The sequence shown here is derived from an EMBL/GenBank/DDBJ whole genome shotgun (WGS) entry which is preliminary data.</text>
</comment>
<dbReference type="Proteomes" id="UP000197138">
    <property type="component" value="Unassembled WGS sequence"/>
</dbReference>